<name>A0A9P5N1F1_9AGAM</name>
<keyword evidence="2" id="KW-0472">Membrane</keyword>
<dbReference type="OrthoDB" id="3232296at2759"/>
<gene>
    <name evidence="3" type="ORF">DFH94DRAFT_321978</name>
</gene>
<dbReference type="Proteomes" id="UP000759537">
    <property type="component" value="Unassembled WGS sequence"/>
</dbReference>
<accession>A0A9P5N1F1</accession>
<dbReference type="EMBL" id="WHVB01000004">
    <property type="protein sequence ID" value="KAF8483721.1"/>
    <property type="molecule type" value="Genomic_DNA"/>
</dbReference>
<proteinExistence type="predicted"/>
<organism evidence="3 4">
    <name type="scientific">Russula ochroleuca</name>
    <dbReference type="NCBI Taxonomy" id="152965"/>
    <lineage>
        <taxon>Eukaryota</taxon>
        <taxon>Fungi</taxon>
        <taxon>Dikarya</taxon>
        <taxon>Basidiomycota</taxon>
        <taxon>Agaricomycotina</taxon>
        <taxon>Agaricomycetes</taxon>
        <taxon>Russulales</taxon>
        <taxon>Russulaceae</taxon>
        <taxon>Russula</taxon>
    </lineage>
</organism>
<keyword evidence="2" id="KW-1133">Transmembrane helix</keyword>
<evidence type="ECO:0000313" key="3">
    <source>
        <dbReference type="EMBL" id="KAF8483721.1"/>
    </source>
</evidence>
<protein>
    <submittedName>
        <fullName evidence="3">Uncharacterized protein</fullName>
    </submittedName>
</protein>
<keyword evidence="2" id="KW-0812">Transmembrane</keyword>
<keyword evidence="4" id="KW-1185">Reference proteome</keyword>
<evidence type="ECO:0000313" key="4">
    <source>
        <dbReference type="Proteomes" id="UP000759537"/>
    </source>
</evidence>
<comment type="caution">
    <text evidence="3">The sequence shown here is derived from an EMBL/GenBank/DDBJ whole genome shotgun (WGS) entry which is preliminary data.</text>
</comment>
<reference evidence="3" key="1">
    <citation type="submission" date="2019-10" db="EMBL/GenBank/DDBJ databases">
        <authorList>
            <consortium name="DOE Joint Genome Institute"/>
            <person name="Kuo A."/>
            <person name="Miyauchi S."/>
            <person name="Kiss E."/>
            <person name="Drula E."/>
            <person name="Kohler A."/>
            <person name="Sanchez-Garcia M."/>
            <person name="Andreopoulos B."/>
            <person name="Barry K.W."/>
            <person name="Bonito G."/>
            <person name="Buee M."/>
            <person name="Carver A."/>
            <person name="Chen C."/>
            <person name="Cichocki N."/>
            <person name="Clum A."/>
            <person name="Culley D."/>
            <person name="Crous P.W."/>
            <person name="Fauchery L."/>
            <person name="Girlanda M."/>
            <person name="Hayes R."/>
            <person name="Keri Z."/>
            <person name="LaButti K."/>
            <person name="Lipzen A."/>
            <person name="Lombard V."/>
            <person name="Magnuson J."/>
            <person name="Maillard F."/>
            <person name="Morin E."/>
            <person name="Murat C."/>
            <person name="Nolan M."/>
            <person name="Ohm R."/>
            <person name="Pangilinan J."/>
            <person name="Pereira M."/>
            <person name="Perotto S."/>
            <person name="Peter M."/>
            <person name="Riley R."/>
            <person name="Sitrit Y."/>
            <person name="Stielow B."/>
            <person name="Szollosi G."/>
            <person name="Zifcakova L."/>
            <person name="Stursova M."/>
            <person name="Spatafora J.W."/>
            <person name="Tedersoo L."/>
            <person name="Vaario L.-M."/>
            <person name="Yamada A."/>
            <person name="Yan M."/>
            <person name="Wang P."/>
            <person name="Xu J."/>
            <person name="Bruns T."/>
            <person name="Baldrian P."/>
            <person name="Vilgalys R."/>
            <person name="Henrissat B."/>
            <person name="Grigoriev I.V."/>
            <person name="Hibbett D."/>
            <person name="Nagy L.G."/>
            <person name="Martin F.M."/>
        </authorList>
    </citation>
    <scope>NUCLEOTIDE SEQUENCE</scope>
    <source>
        <strain evidence="3">Prilba</strain>
    </source>
</reference>
<feature type="transmembrane region" description="Helical" evidence="2">
    <location>
        <begin position="85"/>
        <end position="108"/>
    </location>
</feature>
<feature type="transmembrane region" description="Helical" evidence="2">
    <location>
        <begin position="49"/>
        <end position="70"/>
    </location>
</feature>
<dbReference type="AlphaFoldDB" id="A0A9P5N1F1"/>
<reference evidence="3" key="2">
    <citation type="journal article" date="2020" name="Nat. Commun.">
        <title>Large-scale genome sequencing of mycorrhizal fungi provides insights into the early evolution of symbiotic traits.</title>
        <authorList>
            <person name="Miyauchi S."/>
            <person name="Kiss E."/>
            <person name="Kuo A."/>
            <person name="Drula E."/>
            <person name="Kohler A."/>
            <person name="Sanchez-Garcia M."/>
            <person name="Morin E."/>
            <person name="Andreopoulos B."/>
            <person name="Barry K.W."/>
            <person name="Bonito G."/>
            <person name="Buee M."/>
            <person name="Carver A."/>
            <person name="Chen C."/>
            <person name="Cichocki N."/>
            <person name="Clum A."/>
            <person name="Culley D."/>
            <person name="Crous P.W."/>
            <person name="Fauchery L."/>
            <person name="Girlanda M."/>
            <person name="Hayes R.D."/>
            <person name="Keri Z."/>
            <person name="LaButti K."/>
            <person name="Lipzen A."/>
            <person name="Lombard V."/>
            <person name="Magnuson J."/>
            <person name="Maillard F."/>
            <person name="Murat C."/>
            <person name="Nolan M."/>
            <person name="Ohm R.A."/>
            <person name="Pangilinan J."/>
            <person name="Pereira M.F."/>
            <person name="Perotto S."/>
            <person name="Peter M."/>
            <person name="Pfister S."/>
            <person name="Riley R."/>
            <person name="Sitrit Y."/>
            <person name="Stielow J.B."/>
            <person name="Szollosi G."/>
            <person name="Zifcakova L."/>
            <person name="Stursova M."/>
            <person name="Spatafora J.W."/>
            <person name="Tedersoo L."/>
            <person name="Vaario L.M."/>
            <person name="Yamada A."/>
            <person name="Yan M."/>
            <person name="Wang P."/>
            <person name="Xu J."/>
            <person name="Bruns T."/>
            <person name="Baldrian P."/>
            <person name="Vilgalys R."/>
            <person name="Dunand C."/>
            <person name="Henrissat B."/>
            <person name="Grigoriev I.V."/>
            <person name="Hibbett D."/>
            <person name="Nagy L.G."/>
            <person name="Martin F.M."/>
        </authorList>
    </citation>
    <scope>NUCLEOTIDE SEQUENCE</scope>
    <source>
        <strain evidence="3">Prilba</strain>
    </source>
</reference>
<sequence>MDDGYTGSTAPPHARALLDVWFSFHIIGGHFLVPVLITTFLFSKARRDATLINFGITIILSSITNCLLLYAHEYLGPEPNKTLCIFQAAAFGASAPMWSVAALTLVLQIRSRVELKDVRWLFTMLMMPYISFIAFSVVILVVGLQRPDTVTRSRRTLYCSMEWRSIYAAPCAWSARFNERKFASSRSPSGSSFSWRTSSSPWTSLLSISDRHTYARDIYTSTFGVAYFLVFGSQPDVLWAWCFWRKDETGSRATAESGAPIIEDSTALHKHPTLPDTSHETEA</sequence>
<feature type="transmembrane region" description="Helical" evidence="2">
    <location>
        <begin position="120"/>
        <end position="144"/>
    </location>
</feature>
<evidence type="ECO:0000256" key="2">
    <source>
        <dbReference type="SAM" id="Phobius"/>
    </source>
</evidence>
<evidence type="ECO:0000256" key="1">
    <source>
        <dbReference type="SAM" id="MobiDB-lite"/>
    </source>
</evidence>
<feature type="transmembrane region" description="Helical" evidence="2">
    <location>
        <begin position="20"/>
        <end position="42"/>
    </location>
</feature>
<feature type="region of interest" description="Disordered" evidence="1">
    <location>
        <begin position="254"/>
        <end position="283"/>
    </location>
</feature>